<sequence>MTVDIYWADKYVEKKRSGKEAIGMLKRGQRVFIGSSCGEPQYLIRMLAEASQMFTDLEIVRLLSLETTPLTLIADKSKGRSFNIRSFYLGSAKPRNLAKNMRYITPMNLSEIPRLFTSRRMPIQVALIQVSPPDDFGWMSLGISVDITLAAAQSADLVIAQVNSQMPRALGRSFLHVNEVDVIVEHEEELLTIGALPEFEAANAIGRIIAGLVEDGSTIQISPGATPQATLLAFSDKNDLGIHTHYLTDDIMHLVSRGNVTNRKKGFNDGKLVASSAVGSKNLYEFLNDNPSIEFLPSDYVNDPGIIARHNKMVSMSVPMAMDLTGQVAADALYYNHYSGVTGMLDFIRGAARADGGKSILMFPSTDQQGQRSRIVPMLRDTAIVVPRGDVKYVVTEYGAVNLFGKSLQERAIAMISIAHPEFREELFFEAQKAGLLGAERTLSESIHGIYPVKLEETMKIDGDLITFRPAKPVDDRRIQEHFYNLDKEDIYSRFFNFKTSFVRDDVEGMFQIDYINNLTLLAVVGEFGFGKVVAAGEYYLDPSTNMAEVAFSVDKAWQGKGLGKILIKKLSGAARENGIAGLTAYTLPGNKGMVRLFKTMPYKITTVHQGDVIELTCRFDELA</sequence>
<reference evidence="4 5" key="1">
    <citation type="submission" date="2020-08" db="EMBL/GenBank/DDBJ databases">
        <title>Bridging the membrane lipid divide: bacteria of the FCB group superphylum have the potential to synthesize archaeal ether lipids.</title>
        <authorList>
            <person name="Villanueva L."/>
            <person name="Von Meijenfeldt F.A.B."/>
            <person name="Westbye A.B."/>
            <person name="Yadav S."/>
            <person name="Hopmans E.C."/>
            <person name="Dutilh B.E."/>
            <person name="Sinninghe Damste J.S."/>
        </authorList>
    </citation>
    <scope>NUCLEOTIDE SEQUENCE [LARGE SCALE GENOMIC DNA]</scope>
    <source>
        <strain evidence="4">NIOZ-UU17</strain>
    </source>
</reference>
<protein>
    <submittedName>
        <fullName evidence="4">GNAT family N-acetyltransferase</fullName>
    </submittedName>
</protein>
<dbReference type="Proteomes" id="UP000605201">
    <property type="component" value="Unassembled WGS sequence"/>
</dbReference>
<dbReference type="InterPro" id="IPR003702">
    <property type="entry name" value="ActCoA_hydro_N"/>
</dbReference>
<feature type="domain" description="N-acetyltransferase" evidence="3">
    <location>
        <begin position="466"/>
        <end position="621"/>
    </location>
</feature>
<organism evidence="4 5">
    <name type="scientific">Candidatus Desulfatibia vada</name>
    <dbReference type="NCBI Taxonomy" id="2841696"/>
    <lineage>
        <taxon>Bacteria</taxon>
        <taxon>Pseudomonadati</taxon>
        <taxon>Thermodesulfobacteriota</taxon>
        <taxon>Desulfobacteria</taxon>
        <taxon>Desulfobacterales</taxon>
        <taxon>Desulfobacterales incertae sedis</taxon>
        <taxon>Candidatus Desulfatibia</taxon>
    </lineage>
</organism>
<dbReference type="Gene3D" id="3.30.750.70">
    <property type="entry name" value="4-hydroxybutyrate coenzyme like domains"/>
    <property type="match status" value="1"/>
</dbReference>
<accession>A0A8J6P130</accession>
<dbReference type="InterPro" id="IPR026888">
    <property type="entry name" value="AcetylCoA_hyd_C"/>
</dbReference>
<dbReference type="GO" id="GO:0008775">
    <property type="term" value="F:acetate CoA-transferase activity"/>
    <property type="evidence" value="ECO:0007669"/>
    <property type="project" value="InterPro"/>
</dbReference>
<evidence type="ECO:0000313" key="4">
    <source>
        <dbReference type="EMBL" id="MBC8431831.1"/>
    </source>
</evidence>
<name>A0A8J6P130_9BACT</name>
<dbReference type="InterPro" id="IPR038460">
    <property type="entry name" value="AcetylCoA_hyd_C_sf"/>
</dbReference>
<dbReference type="GO" id="GO:0016747">
    <property type="term" value="F:acyltransferase activity, transferring groups other than amino-acyl groups"/>
    <property type="evidence" value="ECO:0007669"/>
    <property type="project" value="InterPro"/>
</dbReference>
<dbReference type="InterPro" id="IPR016181">
    <property type="entry name" value="Acyl_CoA_acyltransferase"/>
</dbReference>
<dbReference type="SUPFAM" id="SSF100950">
    <property type="entry name" value="NagB/RpiA/CoA transferase-like"/>
    <property type="match status" value="2"/>
</dbReference>
<dbReference type="AlphaFoldDB" id="A0A8J6P130"/>
<dbReference type="InterPro" id="IPR046433">
    <property type="entry name" value="ActCoA_hydro"/>
</dbReference>
<dbReference type="Gene3D" id="3.40.630.30">
    <property type="match status" value="1"/>
</dbReference>
<dbReference type="GO" id="GO:0006083">
    <property type="term" value="P:acetate metabolic process"/>
    <property type="evidence" value="ECO:0007669"/>
    <property type="project" value="InterPro"/>
</dbReference>
<gene>
    <name evidence="4" type="ORF">H8D96_07905</name>
</gene>
<comment type="similarity">
    <text evidence="1">Belongs to the acetyl-CoA hydrolase/transferase family.</text>
</comment>
<dbReference type="SUPFAM" id="SSF55729">
    <property type="entry name" value="Acyl-CoA N-acyltransferases (Nat)"/>
    <property type="match status" value="1"/>
</dbReference>
<keyword evidence="2" id="KW-0808">Transferase</keyword>
<dbReference type="CDD" id="cd04301">
    <property type="entry name" value="NAT_SF"/>
    <property type="match status" value="1"/>
</dbReference>
<dbReference type="PANTHER" id="PTHR21432:SF20">
    <property type="entry name" value="ACETYL-COA HYDROLASE"/>
    <property type="match status" value="1"/>
</dbReference>
<dbReference type="EMBL" id="JACNIG010000182">
    <property type="protein sequence ID" value="MBC8431831.1"/>
    <property type="molecule type" value="Genomic_DNA"/>
</dbReference>
<comment type="caution">
    <text evidence="4">The sequence shown here is derived from an EMBL/GenBank/DDBJ whole genome shotgun (WGS) entry which is preliminary data.</text>
</comment>
<dbReference type="Gene3D" id="3.40.1080.20">
    <property type="entry name" value="Acetyl-CoA hydrolase/transferase C-terminal domain"/>
    <property type="match status" value="1"/>
</dbReference>
<evidence type="ECO:0000256" key="1">
    <source>
        <dbReference type="ARBA" id="ARBA00009632"/>
    </source>
</evidence>
<dbReference type="Pfam" id="PF02550">
    <property type="entry name" value="AcetylCoA_hydro"/>
    <property type="match status" value="1"/>
</dbReference>
<dbReference type="Gene3D" id="3.40.1080.10">
    <property type="entry name" value="Glutaconate Coenzyme A-transferase"/>
    <property type="match status" value="1"/>
</dbReference>
<evidence type="ECO:0000256" key="2">
    <source>
        <dbReference type="ARBA" id="ARBA00022679"/>
    </source>
</evidence>
<dbReference type="PROSITE" id="PS51186">
    <property type="entry name" value="GNAT"/>
    <property type="match status" value="1"/>
</dbReference>
<evidence type="ECO:0000259" key="3">
    <source>
        <dbReference type="PROSITE" id="PS51186"/>
    </source>
</evidence>
<dbReference type="InterPro" id="IPR037171">
    <property type="entry name" value="NagB/RpiA_transferase-like"/>
</dbReference>
<dbReference type="InterPro" id="IPR000182">
    <property type="entry name" value="GNAT_dom"/>
</dbReference>
<dbReference type="Pfam" id="PF13336">
    <property type="entry name" value="AcetylCoA_hyd_C"/>
    <property type="match status" value="1"/>
</dbReference>
<dbReference type="Pfam" id="PF00583">
    <property type="entry name" value="Acetyltransf_1"/>
    <property type="match status" value="1"/>
</dbReference>
<dbReference type="PANTHER" id="PTHR21432">
    <property type="entry name" value="ACETYL-COA HYDROLASE-RELATED"/>
    <property type="match status" value="1"/>
</dbReference>
<proteinExistence type="inferred from homology"/>
<evidence type="ECO:0000313" key="5">
    <source>
        <dbReference type="Proteomes" id="UP000605201"/>
    </source>
</evidence>